<dbReference type="Pfam" id="PF02798">
    <property type="entry name" value="GST_N"/>
    <property type="match status" value="1"/>
</dbReference>
<dbReference type="InterPro" id="IPR036249">
    <property type="entry name" value="Thioredoxin-like_sf"/>
</dbReference>
<feature type="domain" description="GST C-terminal" evidence="3">
    <location>
        <begin position="87"/>
        <end position="222"/>
    </location>
</feature>
<dbReference type="InterPro" id="IPR040079">
    <property type="entry name" value="Glutathione_S-Trfase"/>
</dbReference>
<protein>
    <submittedName>
        <fullName evidence="4">Glutathione S-transferase family protein</fullName>
    </submittedName>
</protein>
<dbReference type="PROSITE" id="PS50404">
    <property type="entry name" value="GST_NTER"/>
    <property type="match status" value="1"/>
</dbReference>
<dbReference type="Gene3D" id="3.40.30.10">
    <property type="entry name" value="Glutaredoxin"/>
    <property type="match status" value="1"/>
</dbReference>
<evidence type="ECO:0000313" key="4">
    <source>
        <dbReference type="EMBL" id="MFC6198466.1"/>
    </source>
</evidence>
<dbReference type="SFLD" id="SFLDG00358">
    <property type="entry name" value="Main_(cytGST)"/>
    <property type="match status" value="1"/>
</dbReference>
<dbReference type="Gene3D" id="1.20.1050.10">
    <property type="match status" value="1"/>
</dbReference>
<dbReference type="InterPro" id="IPR036282">
    <property type="entry name" value="Glutathione-S-Trfase_C_sf"/>
</dbReference>
<dbReference type="SUPFAM" id="SSF52833">
    <property type="entry name" value="Thioredoxin-like"/>
    <property type="match status" value="1"/>
</dbReference>
<evidence type="ECO:0000259" key="3">
    <source>
        <dbReference type="PROSITE" id="PS50405"/>
    </source>
</evidence>
<gene>
    <name evidence="4" type="ORF">ACFQDM_10260</name>
</gene>
<evidence type="ECO:0000256" key="1">
    <source>
        <dbReference type="RuleBase" id="RU003494"/>
    </source>
</evidence>
<proteinExistence type="inferred from homology"/>
<reference evidence="5" key="1">
    <citation type="journal article" date="2019" name="Int. J. Syst. Evol. Microbiol.">
        <title>The Global Catalogue of Microorganisms (GCM) 10K type strain sequencing project: providing services to taxonomists for standard genome sequencing and annotation.</title>
        <authorList>
            <consortium name="The Broad Institute Genomics Platform"/>
            <consortium name="The Broad Institute Genome Sequencing Center for Infectious Disease"/>
            <person name="Wu L."/>
            <person name="Ma J."/>
        </authorList>
    </citation>
    <scope>NUCLEOTIDE SEQUENCE [LARGE SCALE GENOMIC DNA]</scope>
    <source>
        <strain evidence="5">CGMCC-1.15741</strain>
    </source>
</reference>
<dbReference type="CDD" id="cd03189">
    <property type="entry name" value="GST_C_GTT1_like"/>
    <property type="match status" value="1"/>
</dbReference>
<dbReference type="InterPro" id="IPR010987">
    <property type="entry name" value="Glutathione-S-Trfase_C-like"/>
</dbReference>
<name>A0ABW1S9V7_9PROT</name>
<evidence type="ECO:0000259" key="2">
    <source>
        <dbReference type="PROSITE" id="PS50404"/>
    </source>
</evidence>
<dbReference type="PANTHER" id="PTHR44051:SF9">
    <property type="entry name" value="GLUTATHIONE S-TRANSFERASE 1"/>
    <property type="match status" value="1"/>
</dbReference>
<dbReference type="SFLD" id="SFLDG01150">
    <property type="entry name" value="Main.1:_Beta-like"/>
    <property type="match status" value="1"/>
</dbReference>
<dbReference type="PROSITE" id="PS50405">
    <property type="entry name" value="GST_CTER"/>
    <property type="match status" value="1"/>
</dbReference>
<comment type="similarity">
    <text evidence="1">Belongs to the GST superfamily.</text>
</comment>
<dbReference type="Proteomes" id="UP001596303">
    <property type="component" value="Unassembled WGS sequence"/>
</dbReference>
<evidence type="ECO:0000313" key="5">
    <source>
        <dbReference type="Proteomes" id="UP001596303"/>
    </source>
</evidence>
<dbReference type="EMBL" id="JBHSSW010000012">
    <property type="protein sequence ID" value="MFC6198466.1"/>
    <property type="molecule type" value="Genomic_DNA"/>
</dbReference>
<dbReference type="SFLD" id="SFLDS00019">
    <property type="entry name" value="Glutathione_Transferase_(cytos"/>
    <property type="match status" value="1"/>
</dbReference>
<dbReference type="PANTHER" id="PTHR44051">
    <property type="entry name" value="GLUTATHIONE S-TRANSFERASE-RELATED"/>
    <property type="match status" value="1"/>
</dbReference>
<dbReference type="InterPro" id="IPR004046">
    <property type="entry name" value="GST_C"/>
</dbReference>
<dbReference type="SUPFAM" id="SSF47616">
    <property type="entry name" value="GST C-terminal domain-like"/>
    <property type="match status" value="1"/>
</dbReference>
<dbReference type="InterPro" id="IPR004045">
    <property type="entry name" value="Glutathione_S-Trfase_N"/>
</dbReference>
<comment type="caution">
    <text evidence="4">The sequence shown here is derived from an EMBL/GenBank/DDBJ whole genome shotgun (WGS) entry which is preliminary data.</text>
</comment>
<sequence length="222" mass="25158">MITIHHLQNSRSMRLLWLMEELGLDYEVKVYARDPETNLAPEDYKALHPLGKSPIVTDGDNVLAETGAIVEYFMDRYPNAGMRPDLHDPARARYHYWMHAAEGSYMPPLVMGLFFSRMETQPPFFLRPIIKAVTGRVRDLYLSPTTKALFEYANEQLGYSDWITGPYLTGADIMMSYPLEAASARLGLGDAYPNIAAYVARIHARPGYQRAVEKGGEPEILK</sequence>
<dbReference type="RefSeq" id="WP_377378701.1">
    <property type="nucleotide sequence ID" value="NZ_JBHSSW010000012.1"/>
</dbReference>
<feature type="domain" description="GST N-terminal" evidence="2">
    <location>
        <begin position="1"/>
        <end position="81"/>
    </location>
</feature>
<keyword evidence="5" id="KW-1185">Reference proteome</keyword>
<accession>A0ABW1S9V7</accession>
<organism evidence="4 5">
    <name type="scientific">Ponticaulis profundi</name>
    <dbReference type="NCBI Taxonomy" id="2665222"/>
    <lineage>
        <taxon>Bacteria</taxon>
        <taxon>Pseudomonadati</taxon>
        <taxon>Pseudomonadota</taxon>
        <taxon>Alphaproteobacteria</taxon>
        <taxon>Hyphomonadales</taxon>
        <taxon>Hyphomonadaceae</taxon>
        <taxon>Ponticaulis</taxon>
    </lineage>
</organism>
<dbReference type="CDD" id="cd03046">
    <property type="entry name" value="GST_N_GTT1_like"/>
    <property type="match status" value="1"/>
</dbReference>
<dbReference type="Pfam" id="PF00043">
    <property type="entry name" value="GST_C"/>
    <property type="match status" value="1"/>
</dbReference>